<dbReference type="SUPFAM" id="SSF46785">
    <property type="entry name" value="Winged helix' DNA-binding domain"/>
    <property type="match status" value="1"/>
</dbReference>
<dbReference type="InterPro" id="IPR036388">
    <property type="entry name" value="WH-like_DNA-bd_sf"/>
</dbReference>
<gene>
    <name evidence="3" type="ORF">KH142_00545</name>
</gene>
<protein>
    <submittedName>
        <fullName evidence="3">AAA family ATPase</fullName>
    </submittedName>
</protein>
<dbReference type="SUPFAM" id="SSF52540">
    <property type="entry name" value="P-loop containing nucleoside triphosphate hydrolases"/>
    <property type="match status" value="1"/>
</dbReference>
<dbReference type="Proteomes" id="UP000727506">
    <property type="component" value="Unassembled WGS sequence"/>
</dbReference>
<dbReference type="InterPro" id="IPR036390">
    <property type="entry name" value="WH_DNA-bd_sf"/>
</dbReference>
<dbReference type="AlphaFoldDB" id="A0A943Z6X0"/>
<name>A0A943Z6X0_9ACTN</name>
<dbReference type="Gene3D" id="3.40.50.300">
    <property type="entry name" value="P-loop containing nucleotide triphosphate hydrolases"/>
    <property type="match status" value="1"/>
</dbReference>
<dbReference type="Pfam" id="PF03008">
    <property type="entry name" value="DUF234"/>
    <property type="match status" value="1"/>
</dbReference>
<feature type="domain" description="ATPase" evidence="1">
    <location>
        <begin position="2"/>
        <end position="203"/>
    </location>
</feature>
<organism evidence="3 4">
    <name type="scientific">Slackia piriformis</name>
    <dbReference type="NCBI Taxonomy" id="626934"/>
    <lineage>
        <taxon>Bacteria</taxon>
        <taxon>Bacillati</taxon>
        <taxon>Actinomycetota</taxon>
        <taxon>Coriobacteriia</taxon>
        <taxon>Eggerthellales</taxon>
        <taxon>Eggerthellaceae</taxon>
        <taxon>Slackia</taxon>
    </lineage>
</organism>
<evidence type="ECO:0000313" key="3">
    <source>
        <dbReference type="EMBL" id="MBS6939979.1"/>
    </source>
</evidence>
<reference evidence="3" key="1">
    <citation type="submission" date="2021-02" db="EMBL/GenBank/DDBJ databases">
        <title>Infant gut strain persistence is associated with maternal origin, phylogeny, and functional potential including surface adhesion and iron acquisition.</title>
        <authorList>
            <person name="Lou Y.C."/>
        </authorList>
    </citation>
    <scope>NUCLEOTIDE SEQUENCE</scope>
    <source>
        <strain evidence="3">L2_039_000G1_dasL2_039_000G1_concoct_11</strain>
    </source>
</reference>
<evidence type="ECO:0000259" key="2">
    <source>
        <dbReference type="Pfam" id="PF03008"/>
    </source>
</evidence>
<proteinExistence type="predicted"/>
<dbReference type="PANTHER" id="PTHR34704:SF1">
    <property type="entry name" value="ATPASE"/>
    <property type="match status" value="1"/>
</dbReference>
<dbReference type="InterPro" id="IPR011579">
    <property type="entry name" value="ATPase_dom"/>
</dbReference>
<dbReference type="InterPro" id="IPR004256">
    <property type="entry name" value="DUF234"/>
</dbReference>
<dbReference type="PANTHER" id="PTHR34704">
    <property type="entry name" value="ATPASE"/>
    <property type="match status" value="1"/>
</dbReference>
<dbReference type="InterPro" id="IPR027417">
    <property type="entry name" value="P-loop_NTPase"/>
</dbReference>
<dbReference type="InterPro" id="IPR011335">
    <property type="entry name" value="Restrct_endonuc-II-like"/>
</dbReference>
<sequence length="461" mass="52666">MFIGRTDEIEKLETLYSSDDFQMPVIYGRRRVGKTRLITEFIRDKRAIYVQARRTNAQTNLRMLSQAVLSFSTGSPSGMFSTYDDLFDAVFELSRDERLVFVIDEFPYLAQSFPEISSLLQDAIDHRFKDESKLMLILCGSSLSFMEEQVLGYESPLYGRRTAQFKIEPFDYFTANRYWEDAAPEDAAIYYGITGGVPAYMEKISASDGVKSNIEALYLTPSGYLFEEPGNLLLQECKNPDQYDSIIQAIASGRSRLSEIATTARIPESNTRSYLAKLESLGIVARETPFGETGRRRSIYHLIDPMFTFWYKFIPEHIGLIQNNMADAAYERIEARMGDFMGSVFETICTQYVYRSARAKAFPVTPARLGRWWGTDPRTKSQEEIDIVIEDGMNTACFVECKWKNEPVGANVLATLVRRSELFHYDSKHYALMSKRGFTEGCRAKAEEMGNVMLVALEDME</sequence>
<accession>A0A943Z6X0</accession>
<evidence type="ECO:0000313" key="4">
    <source>
        <dbReference type="Proteomes" id="UP000727506"/>
    </source>
</evidence>
<dbReference type="Gene3D" id="1.10.10.10">
    <property type="entry name" value="Winged helix-like DNA-binding domain superfamily/Winged helix DNA-binding domain"/>
    <property type="match status" value="1"/>
</dbReference>
<feature type="domain" description="DUF234" evidence="2">
    <location>
        <begin position="310"/>
        <end position="405"/>
    </location>
</feature>
<evidence type="ECO:0000259" key="1">
    <source>
        <dbReference type="Pfam" id="PF01637"/>
    </source>
</evidence>
<dbReference type="Pfam" id="PF01637">
    <property type="entry name" value="ATPase_2"/>
    <property type="match status" value="1"/>
</dbReference>
<dbReference type="GO" id="GO:0005524">
    <property type="term" value="F:ATP binding"/>
    <property type="evidence" value="ECO:0007669"/>
    <property type="project" value="InterPro"/>
</dbReference>
<dbReference type="SUPFAM" id="SSF52980">
    <property type="entry name" value="Restriction endonuclease-like"/>
    <property type="match status" value="1"/>
</dbReference>
<dbReference type="EMBL" id="JAGZSV010000004">
    <property type="protein sequence ID" value="MBS6939979.1"/>
    <property type="molecule type" value="Genomic_DNA"/>
</dbReference>
<comment type="caution">
    <text evidence="3">The sequence shown here is derived from an EMBL/GenBank/DDBJ whole genome shotgun (WGS) entry which is preliminary data.</text>
</comment>